<dbReference type="EMBL" id="LSRX01000562">
    <property type="protein sequence ID" value="OLP94017.1"/>
    <property type="molecule type" value="Genomic_DNA"/>
</dbReference>
<evidence type="ECO:0000313" key="3">
    <source>
        <dbReference type="Proteomes" id="UP000186817"/>
    </source>
</evidence>
<dbReference type="OrthoDB" id="45365at2759"/>
<organism evidence="2 3">
    <name type="scientific">Symbiodinium microadriaticum</name>
    <name type="common">Dinoflagellate</name>
    <name type="synonym">Zooxanthella microadriatica</name>
    <dbReference type="NCBI Taxonomy" id="2951"/>
    <lineage>
        <taxon>Eukaryota</taxon>
        <taxon>Sar</taxon>
        <taxon>Alveolata</taxon>
        <taxon>Dinophyceae</taxon>
        <taxon>Suessiales</taxon>
        <taxon>Symbiodiniaceae</taxon>
        <taxon>Symbiodinium</taxon>
    </lineage>
</organism>
<keyword evidence="3" id="KW-1185">Reference proteome</keyword>
<proteinExistence type="predicted"/>
<name>A0A1Q9DFP5_SYMMI</name>
<dbReference type="AlphaFoldDB" id="A0A1Q9DFP5"/>
<protein>
    <submittedName>
        <fullName evidence="2">Uncharacterized protein</fullName>
    </submittedName>
</protein>
<gene>
    <name evidence="2" type="ORF">AK812_SmicGene24032</name>
</gene>
<comment type="caution">
    <text evidence="2">The sequence shown here is derived from an EMBL/GenBank/DDBJ whole genome shotgun (WGS) entry which is preliminary data.</text>
</comment>
<reference evidence="2 3" key="1">
    <citation type="submission" date="2016-02" db="EMBL/GenBank/DDBJ databases">
        <title>Genome analysis of coral dinoflagellate symbionts highlights evolutionary adaptations to a symbiotic lifestyle.</title>
        <authorList>
            <person name="Aranda M."/>
            <person name="Li Y."/>
            <person name="Liew Y.J."/>
            <person name="Baumgarten S."/>
            <person name="Simakov O."/>
            <person name="Wilson M."/>
            <person name="Piel J."/>
            <person name="Ashoor H."/>
            <person name="Bougouffa S."/>
            <person name="Bajic V.B."/>
            <person name="Ryu T."/>
            <person name="Ravasi T."/>
            <person name="Bayer T."/>
            <person name="Micklem G."/>
            <person name="Kim H."/>
            <person name="Bhak J."/>
            <person name="Lajeunesse T.C."/>
            <person name="Voolstra C.R."/>
        </authorList>
    </citation>
    <scope>NUCLEOTIDE SEQUENCE [LARGE SCALE GENOMIC DNA]</scope>
    <source>
        <strain evidence="2 3">CCMP2467</strain>
    </source>
</reference>
<evidence type="ECO:0000256" key="1">
    <source>
        <dbReference type="SAM" id="MobiDB-lite"/>
    </source>
</evidence>
<dbReference type="Proteomes" id="UP000186817">
    <property type="component" value="Unassembled WGS sequence"/>
</dbReference>
<evidence type="ECO:0000313" key="2">
    <source>
        <dbReference type="EMBL" id="OLP94017.1"/>
    </source>
</evidence>
<accession>A0A1Q9DFP5</accession>
<feature type="region of interest" description="Disordered" evidence="1">
    <location>
        <begin position="156"/>
        <end position="185"/>
    </location>
</feature>
<sequence length="449" mass="49725">MFRSYPSWRFFMKAVCCRVNLGFIGGPRHDAHLRNLALHMWTFWAQYLRNRLAGNHSKSANRQNQILWVRNTNAVPEYLEKHALLSVVLPAHAVSPFSLWLKKWQPLSSSTFGYTLPSMRLLQHRCIFVNMWDAQLNGLQTGAEMRRVLTALRAGHGQMQPSPNSKPPETPLVGRSLSSTFGRPRKKPTLVTRTMDSVTTQRGLCARSSDGELRAALAKTPCKDLSRHLYKWQANAKIWGPFSTIFLVTDLEDKHRRLAAATSVYSLFVVLAGALEFQLSNRAPQVARAGTVIATDYLLAAGHVARALPDTTFLLATVPEAVLRGVQDTPRIARLHDLQKTVGKLRHAARKALGRTRDPRGAPHAQLLLRVSLTNDLVPSSLWGCGVAAYANSLFIAGGAFRESEESLSAIYSLDLRTFDLRPLGSVIAGPSSHGQLQVPRWCGGACIV</sequence>